<accession>A0A2K2H6K2</accession>
<organism evidence="1 2">
    <name type="scientific">Geothermobacter hydrogeniphilus</name>
    <dbReference type="NCBI Taxonomy" id="1969733"/>
    <lineage>
        <taxon>Bacteria</taxon>
        <taxon>Pseudomonadati</taxon>
        <taxon>Thermodesulfobacteriota</taxon>
        <taxon>Desulfuromonadia</taxon>
        <taxon>Desulfuromonadales</taxon>
        <taxon>Geothermobacteraceae</taxon>
        <taxon>Geothermobacter</taxon>
    </lineage>
</organism>
<dbReference type="AlphaFoldDB" id="A0A2K2H6K2"/>
<protein>
    <submittedName>
        <fullName evidence="1">Uncharacterized protein</fullName>
    </submittedName>
</protein>
<proteinExistence type="predicted"/>
<gene>
    <name evidence="1" type="ORF">C2E25_15360</name>
</gene>
<dbReference type="Proteomes" id="UP000236340">
    <property type="component" value="Unassembled WGS sequence"/>
</dbReference>
<dbReference type="EMBL" id="PPFX01000047">
    <property type="protein sequence ID" value="PNU18877.1"/>
    <property type="molecule type" value="Genomic_DNA"/>
</dbReference>
<evidence type="ECO:0000313" key="2">
    <source>
        <dbReference type="Proteomes" id="UP000236340"/>
    </source>
</evidence>
<evidence type="ECO:0000313" key="1">
    <source>
        <dbReference type="EMBL" id="PNU18877.1"/>
    </source>
</evidence>
<comment type="caution">
    <text evidence="1">The sequence shown here is derived from an EMBL/GenBank/DDBJ whole genome shotgun (WGS) entry which is preliminary data.</text>
</comment>
<name>A0A2K2H6K2_9BACT</name>
<reference evidence="1 2" key="1">
    <citation type="journal article" date="2018" name="Genome Announc.">
        <title>Genome Sequence of Geothermobacter sp. HR-1 Iron Reducer from the Loihi Seamount.</title>
        <authorList>
            <person name="Smith H."/>
            <person name="Abuyen K."/>
            <person name="Tremblay J."/>
            <person name="Savalia P."/>
            <person name="Perez-Rodriguez I."/>
            <person name="Emerson D."/>
            <person name="Tully B."/>
            <person name="Amend J."/>
        </authorList>
    </citation>
    <scope>NUCLEOTIDE SEQUENCE [LARGE SCALE GENOMIC DNA]</scope>
    <source>
        <strain evidence="1 2">HR-1</strain>
    </source>
</reference>
<sequence length="111" mass="12664">MLGLNEVSKNLKRPIGSLVIFGKLRQVNDLCYPPTRDSLIQEETKGERRKSMDIYTYEHLCKKLDSGQKSMVMNTDTETAGEVYMCDHGYFNVHVGEGSEVWASEICEKLE</sequence>